<dbReference type="Proteomes" id="UP000220341">
    <property type="component" value="Unassembled WGS sequence"/>
</dbReference>
<dbReference type="EMBL" id="JARAOX010000192">
    <property type="protein sequence ID" value="MDD9783949.1"/>
    <property type="molecule type" value="Genomic_DNA"/>
</dbReference>
<evidence type="ECO:0000313" key="2">
    <source>
        <dbReference type="EMBL" id="MDD9783949.1"/>
    </source>
</evidence>
<evidence type="ECO:0000259" key="1">
    <source>
        <dbReference type="Pfam" id="PF01243"/>
    </source>
</evidence>
<dbReference type="AlphaFoldDB" id="A0A2B9JL03"/>
<dbReference type="PANTHER" id="PTHR34818">
    <property type="entry name" value="PROTEIN BLI-3"/>
    <property type="match status" value="1"/>
</dbReference>
<evidence type="ECO:0000313" key="4">
    <source>
        <dbReference type="Proteomes" id="UP000220341"/>
    </source>
</evidence>
<dbReference type="InterPro" id="IPR012349">
    <property type="entry name" value="Split_barrel_FMN-bd"/>
</dbReference>
<dbReference type="PANTHER" id="PTHR34818:SF1">
    <property type="entry name" value="PROTEIN BLI-3"/>
    <property type="match status" value="1"/>
</dbReference>
<organism evidence="3 4">
    <name type="scientific">Priestia megaterium</name>
    <name type="common">Bacillus megaterium</name>
    <dbReference type="NCBI Taxonomy" id="1404"/>
    <lineage>
        <taxon>Bacteria</taxon>
        <taxon>Bacillati</taxon>
        <taxon>Bacillota</taxon>
        <taxon>Bacilli</taxon>
        <taxon>Bacillales</taxon>
        <taxon>Bacillaceae</taxon>
        <taxon>Priestia</taxon>
    </lineage>
</organism>
<evidence type="ECO:0000313" key="3">
    <source>
        <dbReference type="EMBL" id="PES35972.1"/>
    </source>
</evidence>
<accession>A0A0L1MAN2</accession>
<dbReference type="EMBL" id="NTYW01000019">
    <property type="protein sequence ID" value="PES35972.1"/>
    <property type="molecule type" value="Genomic_DNA"/>
</dbReference>
<protein>
    <submittedName>
        <fullName evidence="3">General stress protein</fullName>
    </submittedName>
    <submittedName>
        <fullName evidence="2">Pyridoxamine 5'-phosphate oxidase family protein</fullName>
    </submittedName>
</protein>
<dbReference type="InterPro" id="IPR011576">
    <property type="entry name" value="Pyridox_Oxase_N"/>
</dbReference>
<gene>
    <name evidence="3" type="ORF">CN497_17735</name>
    <name evidence="2" type="ORF">PVE99_16390</name>
</gene>
<accession>A0A2B9JL03</accession>
<dbReference type="SUPFAM" id="SSF50475">
    <property type="entry name" value="FMN-binding split barrel"/>
    <property type="match status" value="1"/>
</dbReference>
<dbReference type="InterPro" id="IPR052917">
    <property type="entry name" value="Stress-Dev_Protein"/>
</dbReference>
<comment type="caution">
    <text evidence="3">The sequence shown here is derived from an EMBL/GenBank/DDBJ whole genome shotgun (WGS) entry which is preliminary data.</text>
</comment>
<dbReference type="Pfam" id="PF01243">
    <property type="entry name" value="PNPOx_N"/>
    <property type="match status" value="1"/>
</dbReference>
<dbReference type="Proteomes" id="UP001213771">
    <property type="component" value="Unassembled WGS sequence"/>
</dbReference>
<reference evidence="2 5" key="2">
    <citation type="submission" date="2023-02" db="EMBL/GenBank/DDBJ databases">
        <authorList>
            <person name="Olszewska D."/>
        </authorList>
    </citation>
    <scope>NUCLEOTIDE SEQUENCE [LARGE SCALE GENOMIC DNA]</scope>
    <source>
        <strain evidence="2 5">FDU301</strain>
    </source>
</reference>
<reference evidence="3 4" key="1">
    <citation type="submission" date="2017-09" db="EMBL/GenBank/DDBJ databases">
        <title>Large-scale bioinformatics analysis of Bacillus genomes uncovers conserved roles of natural products in bacterial physiology.</title>
        <authorList>
            <consortium name="Agbiome Team Llc"/>
            <person name="Bleich R.M."/>
            <person name="Kirk G.J."/>
            <person name="Santa Maria K.C."/>
            <person name="Allen S.E."/>
            <person name="Farag S."/>
            <person name="Shank E.A."/>
            <person name="Bowers A."/>
        </authorList>
    </citation>
    <scope>NUCLEOTIDE SEQUENCE [LARGE SCALE GENOMIC DNA]</scope>
    <source>
        <strain evidence="3 4">AFS003013</strain>
    </source>
</reference>
<dbReference type="RefSeq" id="WP_013055138.1">
    <property type="nucleotide sequence ID" value="NZ_CATKQG010000040.1"/>
</dbReference>
<evidence type="ECO:0000313" key="5">
    <source>
        <dbReference type="Proteomes" id="UP001213771"/>
    </source>
</evidence>
<name>A0A2B9JL03_PRIMG</name>
<feature type="domain" description="Pyridoxamine 5'-phosphate oxidase N-terminal" evidence="1">
    <location>
        <begin position="9"/>
        <end position="127"/>
    </location>
</feature>
<sequence>MSNNDVKNQILSVLDDYTIGTLATIQDGKPYSRFMMFFHEDLVLYTATNKDTHKVEELEKNPYVHILLGYDGQGWSDPYVEVEAKVNVETNEELKKKFWNEKLKEWIKSPDDPNYLLLQLTPERMRYFDKAGSKPKEI</sequence>
<dbReference type="Gene3D" id="2.30.110.10">
    <property type="entry name" value="Electron Transport, Fmn-binding Protein, Chain A"/>
    <property type="match status" value="1"/>
</dbReference>
<proteinExistence type="predicted"/>